<feature type="compositionally biased region" description="Basic residues" evidence="1">
    <location>
        <begin position="906"/>
        <end position="915"/>
    </location>
</feature>
<dbReference type="CDD" id="cd17743">
    <property type="entry name" value="BRCT_BRC1_like_rpt5"/>
    <property type="match status" value="1"/>
</dbReference>
<feature type="region of interest" description="Disordered" evidence="1">
    <location>
        <begin position="42"/>
        <end position="63"/>
    </location>
</feature>
<keyword evidence="4" id="KW-1185">Reference proteome</keyword>
<organism evidence="3 4">
    <name type="scientific">Rhodotorula diobovata</name>
    <dbReference type="NCBI Taxonomy" id="5288"/>
    <lineage>
        <taxon>Eukaryota</taxon>
        <taxon>Fungi</taxon>
        <taxon>Dikarya</taxon>
        <taxon>Basidiomycota</taxon>
        <taxon>Pucciniomycotina</taxon>
        <taxon>Microbotryomycetes</taxon>
        <taxon>Sporidiobolales</taxon>
        <taxon>Sporidiobolaceae</taxon>
        <taxon>Rhodotorula</taxon>
    </lineage>
</organism>
<evidence type="ECO:0000256" key="1">
    <source>
        <dbReference type="SAM" id="MobiDB-lite"/>
    </source>
</evidence>
<feature type="compositionally biased region" description="Acidic residues" evidence="1">
    <location>
        <begin position="880"/>
        <end position="889"/>
    </location>
</feature>
<dbReference type="Proteomes" id="UP000311382">
    <property type="component" value="Unassembled WGS sequence"/>
</dbReference>
<dbReference type="SUPFAM" id="SSF52113">
    <property type="entry name" value="BRCT domain"/>
    <property type="match status" value="4"/>
</dbReference>
<feature type="domain" description="BRCT" evidence="2">
    <location>
        <begin position="441"/>
        <end position="524"/>
    </location>
</feature>
<proteinExistence type="predicted"/>
<dbReference type="PANTHER" id="PTHR47667:SF1">
    <property type="entry name" value="REGULATOR OF TY1 TRANSPOSITION PROTEIN 107"/>
    <property type="match status" value="1"/>
</dbReference>
<feature type="compositionally biased region" description="Acidic residues" evidence="1">
    <location>
        <begin position="921"/>
        <end position="938"/>
    </location>
</feature>
<feature type="compositionally biased region" description="Basic and acidic residues" evidence="1">
    <location>
        <begin position="647"/>
        <end position="662"/>
    </location>
</feature>
<dbReference type="GO" id="GO:0035361">
    <property type="term" value="C:Cul8-RING ubiquitin ligase complex"/>
    <property type="evidence" value="ECO:0007669"/>
    <property type="project" value="TreeGrafter"/>
</dbReference>
<feature type="compositionally biased region" description="Basic residues" evidence="1">
    <location>
        <begin position="745"/>
        <end position="760"/>
    </location>
</feature>
<feature type="compositionally biased region" description="Low complexity" evidence="1">
    <location>
        <begin position="46"/>
        <end position="58"/>
    </location>
</feature>
<feature type="compositionally biased region" description="Basic and acidic residues" evidence="1">
    <location>
        <begin position="692"/>
        <end position="711"/>
    </location>
</feature>
<evidence type="ECO:0000313" key="4">
    <source>
        <dbReference type="Proteomes" id="UP000311382"/>
    </source>
</evidence>
<dbReference type="InterPro" id="IPR036420">
    <property type="entry name" value="BRCT_dom_sf"/>
</dbReference>
<dbReference type="CDD" id="cd18432">
    <property type="entry name" value="BRCT_PAXIP1_rpt6_like"/>
    <property type="match status" value="1"/>
</dbReference>
<evidence type="ECO:0000259" key="2">
    <source>
        <dbReference type="PROSITE" id="PS50172"/>
    </source>
</evidence>
<feature type="compositionally biased region" description="Basic and acidic residues" evidence="1">
    <location>
        <begin position="568"/>
        <end position="587"/>
    </location>
</feature>
<feature type="compositionally biased region" description="Acidic residues" evidence="1">
    <location>
        <begin position="712"/>
        <end position="730"/>
    </location>
</feature>
<protein>
    <recommendedName>
        <fullName evidence="2">BRCT domain-containing protein</fullName>
    </recommendedName>
</protein>
<comment type="caution">
    <text evidence="3">The sequence shown here is derived from an EMBL/GenBank/DDBJ whole genome shotgun (WGS) entry which is preliminary data.</text>
</comment>
<feature type="region of interest" description="Disordered" evidence="1">
    <location>
        <begin position="837"/>
        <end position="989"/>
    </location>
</feature>
<name>A0A5C5FV46_9BASI</name>
<dbReference type="GO" id="GO:1990683">
    <property type="term" value="P:DNA double-strand break attachment to nuclear envelope"/>
    <property type="evidence" value="ECO:0007669"/>
    <property type="project" value="TreeGrafter"/>
</dbReference>
<feature type="domain" description="BRCT" evidence="2">
    <location>
        <begin position="142"/>
        <end position="235"/>
    </location>
</feature>
<dbReference type="AlphaFoldDB" id="A0A5C5FV46"/>
<evidence type="ECO:0000313" key="3">
    <source>
        <dbReference type="EMBL" id="TNY20698.1"/>
    </source>
</evidence>
<dbReference type="STRING" id="5288.A0A5C5FV46"/>
<dbReference type="Gene3D" id="3.40.50.10190">
    <property type="entry name" value="BRCT domain"/>
    <property type="match status" value="4"/>
</dbReference>
<feature type="compositionally biased region" description="Low complexity" evidence="1">
    <location>
        <begin position="621"/>
        <end position="636"/>
    </location>
</feature>
<feature type="domain" description="BRCT" evidence="2">
    <location>
        <begin position="9"/>
        <end position="142"/>
    </location>
</feature>
<dbReference type="Pfam" id="PF12738">
    <property type="entry name" value="PTCB-BRCT"/>
    <property type="match status" value="2"/>
</dbReference>
<reference evidence="3 4" key="1">
    <citation type="submission" date="2019-03" db="EMBL/GenBank/DDBJ databases">
        <title>Rhodosporidium diobovatum UCD-FST 08-225 genome sequencing, assembly, and annotation.</title>
        <authorList>
            <person name="Fakankun I.U."/>
            <person name="Fristensky B."/>
            <person name="Levin D.B."/>
        </authorList>
    </citation>
    <scope>NUCLEOTIDE SEQUENCE [LARGE SCALE GENOMIC DNA]</scope>
    <source>
        <strain evidence="3 4">UCD-FST 08-225</strain>
    </source>
</reference>
<feature type="region of interest" description="Disordered" evidence="1">
    <location>
        <begin position="93"/>
        <end position="113"/>
    </location>
</feature>
<dbReference type="GO" id="GO:0006302">
    <property type="term" value="P:double-strand break repair"/>
    <property type="evidence" value="ECO:0007669"/>
    <property type="project" value="TreeGrafter"/>
</dbReference>
<dbReference type="InterPro" id="IPR001357">
    <property type="entry name" value="BRCT_dom"/>
</dbReference>
<feature type="compositionally biased region" description="Low complexity" evidence="1">
    <location>
        <begin position="775"/>
        <end position="790"/>
    </location>
</feature>
<dbReference type="PANTHER" id="PTHR47667">
    <property type="entry name" value="REGULATOR OF TY1 TRANSPOSITION PROTEIN 107"/>
    <property type="match status" value="1"/>
</dbReference>
<dbReference type="EMBL" id="SOZI01000060">
    <property type="protein sequence ID" value="TNY20698.1"/>
    <property type="molecule type" value="Genomic_DNA"/>
</dbReference>
<dbReference type="PROSITE" id="PS50172">
    <property type="entry name" value="BRCT"/>
    <property type="match status" value="3"/>
</dbReference>
<gene>
    <name evidence="3" type="ORF">DMC30DRAFT_416742</name>
</gene>
<dbReference type="OrthoDB" id="342264at2759"/>
<dbReference type="CDD" id="cd18436">
    <property type="entry name" value="BRCT_BRC1_like_rpt2"/>
    <property type="match status" value="1"/>
</dbReference>
<sequence length="1201" mass="128684">MAAPAPPNANDHLFKGITFYVTESVHQEVTDLLSTWGATPCPPFPSSSSSSPTSTSTHPRPPRFDLARVSHIITDTLDFPEYALVKDRLGSSGDAGGDGGVARASSSMASDGDGHRIEVVTPAWVTRSFDLQVLQPPRFYSADRALFFSGTVVCTSELPEADTLAIHSGVLALGGQTRRELTREVTHLIVAAEHGQKYEMALKFGTELGIVVVLPHWFEESLKLSTLVPIDLYRFPSPPFSTSLRAPTAPIVPFATRLHDFWRERLALSAPVAEGDLPATEPNTATSVILGRGRGAGPGRGAAGAGPLDDETYLRGAGAAEGALPPHPAAAVTAGAGAGRRARPFEGKRVYLASDLGLRPGLERALRARRRKAEKRLRGSDIVVLRTREGWEFWTAYDANLTIGNLPYLFHCLATSSLPSPLSRLLHYPLPSLHGLPAWHGQDIVMTVSNYAGPARDYVRALIEALGARFEGTMSKATSFVVSASEFGSKVQHARAWGLTLVTHCWLEALILEWRVVPPSAHPSYSLPPAGSAATHFTALLGDMAYSREGIERWAGAEEQREARRLATREVGELQREEEEALRRTVEREDDAAGEAPAGERARGDAVWDEEVRDSGPPEAPRGAADAVVAAEAPHAASPPPPAPLPKADRAPRARPSAESKEASPAPAPAPAAGPAPGATNKSAKPAAPFSKGKEREPLEPRRRSTTREPDADAMDVDEAEDDEDDEGAEAEDKPAARPTTPPKPSKKDKKEKKKKKKKEDKKDKAGASKVARAPSSPLSDPSGSESSSSSDDDTPPPSANAMGKTYALISDENLVVGGSKRGAAAKARAALVAQMGDRNAYEQELKSSGRKGGVAGRRSRSPRKPSAGAGATQDKEEGSDGDEADEPEGMVKRGKKEASVDKGKAKGKGKRAVKTKREEDAEDQDDDDDALEDELSIDEPKNKKAKTSAPAHKVVKTVQASAGAATTQDGGVVSSFDKPPNAKPPAPVAAAKKVRIISTGLGLDKSSPEIKALKPFGATWTDRPPDATHLVVKGISRTEKFLCCLPYAPKIVDKRWIDACISAKHETPFLLKDKKKEAEIDDTLEAILARARKGKLFGGRSVYVTRQVQPDCATMQRILQAAGAVVHVKDLSRTIKKIADEPDSLVVSTPADRREWEKLASAPYNRHVYSVEAVFASVLHMDLARGFTPDNRVDPRLHDD</sequence>
<feature type="compositionally biased region" description="Polar residues" evidence="1">
    <location>
        <begin position="959"/>
        <end position="970"/>
    </location>
</feature>
<dbReference type="InterPro" id="IPR053036">
    <property type="entry name" value="CellCycle_DNARepair_Reg"/>
</dbReference>
<dbReference type="Pfam" id="PF16589">
    <property type="entry name" value="BRCT_2"/>
    <property type="match status" value="1"/>
</dbReference>
<feature type="region of interest" description="Disordered" evidence="1">
    <location>
        <begin position="568"/>
        <end position="806"/>
    </location>
</feature>
<dbReference type="Pfam" id="PF16770">
    <property type="entry name" value="RTT107_BRCT_5"/>
    <property type="match status" value="1"/>
</dbReference>
<accession>A0A5C5FV46</accession>
<dbReference type="GO" id="GO:0005634">
    <property type="term" value="C:nucleus"/>
    <property type="evidence" value="ECO:0007669"/>
    <property type="project" value="TreeGrafter"/>
</dbReference>
<dbReference type="SMART" id="SM00292">
    <property type="entry name" value="BRCT"/>
    <property type="match status" value="3"/>
</dbReference>